<sequence length="405" mass="45074">MIRLKDTQHANTAAFLSSAIRIAEYYGFSPLEEIPRAGPMSLGVARRAVMPLSKVESEISFARREERALLSSARKCLISEQKDGAVLAWRVIPNAAGLPAITFELHIVGPGSAISEALLIVVTNAIAEESGIKERVLSVNNIGSTDSSNRYVRDVGLYLRKHIESISTTLRPRAATDPLGTLVQLIERGHPAAPRAPQAMEYLTEEERRRFWAFLEYLEMFGLPYELNAHILGSRDCWSHSLFEISTPDSESGAHMQIAFGGRYDPLASRFAQSPTSAAVVSITCEIRGKTRPKREVQKREGEAQPAIYFAHLGDEARRRALGVLESLRRATIPVHQGLWYERIAEQMYAARKLSVPYILIMGHKEAMEGTILVREVATNSQDAIPLPELPNYLRRRRIGAAVHL</sequence>
<evidence type="ECO:0000313" key="6">
    <source>
        <dbReference type="Proteomes" id="UP000231192"/>
    </source>
</evidence>
<comment type="similarity">
    <text evidence="1">Belongs to the class-II aminoacyl-tRNA synthetase family.</text>
</comment>
<dbReference type="Proteomes" id="UP000231192">
    <property type="component" value="Unassembled WGS sequence"/>
</dbReference>
<evidence type="ECO:0000256" key="3">
    <source>
        <dbReference type="ARBA" id="ARBA00030619"/>
    </source>
</evidence>
<dbReference type="PANTHER" id="PTHR43707">
    <property type="entry name" value="HISTIDYL-TRNA SYNTHETASE"/>
    <property type="match status" value="1"/>
</dbReference>
<feature type="domain" description="Anticodon-binding" evidence="4">
    <location>
        <begin position="314"/>
        <end position="396"/>
    </location>
</feature>
<dbReference type="SUPFAM" id="SSF52954">
    <property type="entry name" value="Class II aaRS ABD-related"/>
    <property type="match status" value="1"/>
</dbReference>
<protein>
    <recommendedName>
        <fullName evidence="3">Histidyl-tRNA synthetase</fullName>
    </recommendedName>
</protein>
<organism evidence="5 6">
    <name type="scientific">Candidatus Kaiserbacteria bacterium CG10_big_fil_rev_8_21_14_0_10_51_14</name>
    <dbReference type="NCBI Taxonomy" id="1974610"/>
    <lineage>
        <taxon>Bacteria</taxon>
        <taxon>Candidatus Kaiseribacteriota</taxon>
    </lineage>
</organism>
<dbReference type="GO" id="GO:0004821">
    <property type="term" value="F:histidine-tRNA ligase activity"/>
    <property type="evidence" value="ECO:0007669"/>
    <property type="project" value="TreeGrafter"/>
</dbReference>
<keyword evidence="2" id="KW-0030">Aminoacyl-tRNA synthetase</keyword>
<dbReference type="InterPro" id="IPR036621">
    <property type="entry name" value="Anticodon-bd_dom_sf"/>
</dbReference>
<dbReference type="Gene3D" id="3.40.50.800">
    <property type="entry name" value="Anticodon-binding domain"/>
    <property type="match status" value="1"/>
</dbReference>
<dbReference type="InterPro" id="IPR004516">
    <property type="entry name" value="HisRS/HisZ"/>
</dbReference>
<keyword evidence="2" id="KW-0436">Ligase</keyword>
<dbReference type="GO" id="GO:0006427">
    <property type="term" value="P:histidyl-tRNA aminoacylation"/>
    <property type="evidence" value="ECO:0007669"/>
    <property type="project" value="TreeGrafter"/>
</dbReference>
<dbReference type="InterPro" id="IPR004154">
    <property type="entry name" value="Anticodon-bd"/>
</dbReference>
<name>A0A2H0UBB7_9BACT</name>
<evidence type="ECO:0000259" key="4">
    <source>
        <dbReference type="Pfam" id="PF03129"/>
    </source>
</evidence>
<dbReference type="EMBL" id="PFBK01000008">
    <property type="protein sequence ID" value="PIR83714.1"/>
    <property type="molecule type" value="Genomic_DNA"/>
</dbReference>
<accession>A0A2H0UBB7</accession>
<dbReference type="Gene3D" id="3.30.930.10">
    <property type="entry name" value="Bira Bifunctional Protein, Domain 2"/>
    <property type="match status" value="1"/>
</dbReference>
<dbReference type="GO" id="GO:0005737">
    <property type="term" value="C:cytoplasm"/>
    <property type="evidence" value="ECO:0007669"/>
    <property type="project" value="InterPro"/>
</dbReference>
<dbReference type="InterPro" id="IPR045864">
    <property type="entry name" value="aa-tRNA-synth_II/BPL/LPL"/>
</dbReference>
<evidence type="ECO:0000256" key="1">
    <source>
        <dbReference type="ARBA" id="ARBA00008226"/>
    </source>
</evidence>
<dbReference type="PANTHER" id="PTHR43707:SF1">
    <property type="entry name" value="HISTIDINE--TRNA LIGASE, MITOCHONDRIAL-RELATED"/>
    <property type="match status" value="1"/>
</dbReference>
<evidence type="ECO:0000256" key="2">
    <source>
        <dbReference type="ARBA" id="ARBA00023146"/>
    </source>
</evidence>
<evidence type="ECO:0000313" key="5">
    <source>
        <dbReference type="EMBL" id="PIR83714.1"/>
    </source>
</evidence>
<proteinExistence type="inferred from homology"/>
<dbReference type="Pfam" id="PF03129">
    <property type="entry name" value="HGTP_anticodon"/>
    <property type="match status" value="1"/>
</dbReference>
<comment type="caution">
    <text evidence="5">The sequence shown here is derived from an EMBL/GenBank/DDBJ whole genome shotgun (WGS) entry which is preliminary data.</text>
</comment>
<gene>
    <name evidence="5" type="ORF">COU18_03505</name>
</gene>
<reference evidence="6" key="1">
    <citation type="submission" date="2017-09" db="EMBL/GenBank/DDBJ databases">
        <title>Depth-based differentiation of microbial function through sediment-hosted aquifers and enrichment of novel symbionts in the deep terrestrial subsurface.</title>
        <authorList>
            <person name="Probst A.J."/>
            <person name="Ladd B."/>
            <person name="Jarett J.K."/>
            <person name="Geller-Mcgrath D.E."/>
            <person name="Sieber C.M.K."/>
            <person name="Emerson J.B."/>
            <person name="Anantharaman K."/>
            <person name="Thomas B.C."/>
            <person name="Malmstrom R."/>
            <person name="Stieglmeier M."/>
            <person name="Klingl A."/>
            <person name="Woyke T."/>
            <person name="Ryan C.M."/>
            <person name="Banfield J.F."/>
        </authorList>
    </citation>
    <scope>NUCLEOTIDE SEQUENCE [LARGE SCALE GENOMIC DNA]</scope>
</reference>
<dbReference type="AlphaFoldDB" id="A0A2H0UBB7"/>
<dbReference type="SUPFAM" id="SSF55681">
    <property type="entry name" value="Class II aaRS and biotin synthetases"/>
    <property type="match status" value="1"/>
</dbReference>